<dbReference type="EMBL" id="JBAMMX010000001">
    <property type="protein sequence ID" value="KAK6946985.1"/>
    <property type="molecule type" value="Genomic_DNA"/>
</dbReference>
<reference evidence="2 3" key="1">
    <citation type="submission" date="2023-12" db="EMBL/GenBank/DDBJ databases">
        <title>A high-quality genome assembly for Dillenia turbinata (Dilleniales).</title>
        <authorList>
            <person name="Chanderbali A."/>
        </authorList>
    </citation>
    <scope>NUCLEOTIDE SEQUENCE [LARGE SCALE GENOMIC DNA]</scope>
    <source>
        <strain evidence="2">LSX21</strain>
        <tissue evidence="2">Leaf</tissue>
    </source>
</reference>
<gene>
    <name evidence="2" type="ORF">RJ641_000458</name>
</gene>
<name>A0AAN8W6Q4_9MAGN</name>
<keyword evidence="1" id="KW-0812">Transmembrane</keyword>
<organism evidence="2 3">
    <name type="scientific">Dillenia turbinata</name>
    <dbReference type="NCBI Taxonomy" id="194707"/>
    <lineage>
        <taxon>Eukaryota</taxon>
        <taxon>Viridiplantae</taxon>
        <taxon>Streptophyta</taxon>
        <taxon>Embryophyta</taxon>
        <taxon>Tracheophyta</taxon>
        <taxon>Spermatophyta</taxon>
        <taxon>Magnoliopsida</taxon>
        <taxon>eudicotyledons</taxon>
        <taxon>Gunneridae</taxon>
        <taxon>Pentapetalae</taxon>
        <taxon>Dilleniales</taxon>
        <taxon>Dilleniaceae</taxon>
        <taxon>Dillenia</taxon>
    </lineage>
</organism>
<dbReference type="PANTHER" id="PTHR31446">
    <property type="entry name" value="ACID PHOSPHATASE/VANADIUM-DEPENDENT HALOPEROXIDASE-RELATED PROTEIN"/>
    <property type="match status" value="1"/>
</dbReference>
<keyword evidence="1" id="KW-0472">Membrane</keyword>
<evidence type="ECO:0008006" key="4">
    <source>
        <dbReference type="Google" id="ProtNLM"/>
    </source>
</evidence>
<feature type="transmembrane region" description="Helical" evidence="1">
    <location>
        <begin position="27"/>
        <end position="49"/>
    </location>
</feature>
<dbReference type="AlphaFoldDB" id="A0AAN8W6Q4"/>
<evidence type="ECO:0000313" key="3">
    <source>
        <dbReference type="Proteomes" id="UP001370490"/>
    </source>
</evidence>
<keyword evidence="1" id="KW-1133">Transmembrane helix</keyword>
<protein>
    <recommendedName>
        <fullName evidence="4">Acid phosphatase/vanadium-dependent haloperoxidase-related protein</fullName>
    </recommendedName>
</protein>
<evidence type="ECO:0000256" key="1">
    <source>
        <dbReference type="SAM" id="Phobius"/>
    </source>
</evidence>
<comment type="caution">
    <text evidence="2">The sequence shown here is derived from an EMBL/GenBank/DDBJ whole genome shotgun (WGS) entry which is preliminary data.</text>
</comment>
<dbReference type="InterPro" id="IPR003832">
    <property type="entry name" value="DUF212"/>
</dbReference>
<evidence type="ECO:0000313" key="2">
    <source>
        <dbReference type="EMBL" id="KAK6946985.1"/>
    </source>
</evidence>
<keyword evidence="3" id="KW-1185">Reference proteome</keyword>
<sequence length="167" mass="17594">MDEVMTAGDATSNADSSTSDFILPSNLPLITAFLSCALAQFLKLFTTWFNEKRWDSRRMLGSGGMPSSHSATVTALAVAIGLQEGTGGSAFAIALVLACVVMYDASGVRLHAGRQAELLNQIVCELPPEHPVSNVRPLRDSLGHTPLQVVAGAVLGCLVAFFMKGSN</sequence>
<dbReference type="CDD" id="cd01610">
    <property type="entry name" value="PAP2_like"/>
    <property type="match status" value="1"/>
</dbReference>
<accession>A0AAN8W6Q4</accession>
<proteinExistence type="predicted"/>
<feature type="transmembrane region" description="Helical" evidence="1">
    <location>
        <begin position="145"/>
        <end position="163"/>
    </location>
</feature>
<dbReference type="Proteomes" id="UP001370490">
    <property type="component" value="Unassembled WGS sequence"/>
</dbReference>
<dbReference type="Pfam" id="PF02681">
    <property type="entry name" value="DUF212"/>
    <property type="match status" value="1"/>
</dbReference>
<dbReference type="PANTHER" id="PTHR31446:SF29">
    <property type="entry name" value="ACID PHOSPHATASE_VANADIUM-DEPENDENT HALOPEROXIDASE-RELATED PROTEIN"/>
    <property type="match status" value="1"/>
</dbReference>